<comment type="caution">
    <text evidence="1">The sequence shown here is derived from an EMBL/GenBank/DDBJ whole genome shotgun (WGS) entry which is preliminary data.</text>
</comment>
<name>A0ABY2KLQ6_9RHOB</name>
<accession>A0ABY2KLQ6</accession>
<dbReference type="Proteomes" id="UP000297741">
    <property type="component" value="Unassembled WGS sequence"/>
</dbReference>
<evidence type="ECO:0000313" key="1">
    <source>
        <dbReference type="EMBL" id="TGD42889.1"/>
    </source>
</evidence>
<proteinExistence type="predicted"/>
<evidence type="ECO:0008006" key="3">
    <source>
        <dbReference type="Google" id="ProtNLM"/>
    </source>
</evidence>
<keyword evidence="2" id="KW-1185">Reference proteome</keyword>
<sequence length="295" mass="31555">MSEPMSTHEIEDVLSSIRRLVSEDLRPSVGRAPEGQAQAGVAEKLMLTPALRVVAAMEAPVPTGDEAAWRARSFDAAAPVGVSAVAPVEEVVARLGASVPEEEWESPFGDPEIWAGPDAPPVTDTTAATTPSFVARPRMTLNAAEAEFEAESEAESEAEEVPVGFHAAPMSGFADAGDAEPEVMPGLSSGDEPATAPRRVLRREIAPPQDDGDWADAAEAAVRADLEQGTEDEVIAELYDSQADGMAFDEEVLRDLVRDLIREELAGALGERITRNVRKLVRTEIARAMSLRDFE</sequence>
<organism evidence="1 2">
    <name type="scientific">Pseudotabrizicola sediminis</name>
    <dbReference type="NCBI Taxonomy" id="2486418"/>
    <lineage>
        <taxon>Bacteria</taxon>
        <taxon>Pseudomonadati</taxon>
        <taxon>Pseudomonadota</taxon>
        <taxon>Alphaproteobacteria</taxon>
        <taxon>Rhodobacterales</taxon>
        <taxon>Paracoccaceae</taxon>
        <taxon>Pseudotabrizicola</taxon>
    </lineage>
</organism>
<protein>
    <recommendedName>
        <fullName evidence="3">Glycerol-3-phosphate dehydrogenase</fullName>
    </recommendedName>
</protein>
<gene>
    <name evidence="1" type="ORF">EEB11_11460</name>
</gene>
<reference evidence="1 2" key="1">
    <citation type="submission" date="2018-11" db="EMBL/GenBank/DDBJ databases">
        <title>Tabrizicola sp. isolated from sediment of alpine lake.</title>
        <authorList>
            <person name="Liu Z."/>
        </authorList>
    </citation>
    <scope>NUCLEOTIDE SEQUENCE [LARGE SCALE GENOMIC DNA]</scope>
    <source>
        <strain evidence="1 2">DRYC-M-16</strain>
    </source>
</reference>
<dbReference type="EMBL" id="RPEM01000007">
    <property type="protein sequence ID" value="TGD42889.1"/>
    <property type="molecule type" value="Genomic_DNA"/>
</dbReference>
<evidence type="ECO:0000313" key="2">
    <source>
        <dbReference type="Proteomes" id="UP000297741"/>
    </source>
</evidence>